<reference evidence="10 11" key="1">
    <citation type="journal article" date="2016" name="BMC Genomics">
        <title>Comparative genomics reveals Cyclospora cayetanensis possesses coccidia-like metabolism and invasion components but unique surface antigens.</title>
        <authorList>
            <person name="Liu S."/>
            <person name="Wang L."/>
            <person name="Zheng H."/>
            <person name="Xu Z."/>
            <person name="Roellig D.M."/>
            <person name="Li N."/>
            <person name="Frace M.A."/>
            <person name="Tang K."/>
            <person name="Arrowood M.J."/>
            <person name="Moss D.M."/>
            <person name="Zhang L."/>
            <person name="Feng Y."/>
            <person name="Xiao L."/>
        </authorList>
    </citation>
    <scope>NUCLEOTIDE SEQUENCE [LARGE SCALE GENOMIC DNA]</scope>
    <source>
        <strain evidence="10 11">CHN_HEN01</strain>
    </source>
</reference>
<dbReference type="Gene3D" id="3.90.70.10">
    <property type="entry name" value="Cysteine proteinases"/>
    <property type="match status" value="2"/>
</dbReference>
<feature type="region of interest" description="Disordered" evidence="8">
    <location>
        <begin position="708"/>
        <end position="730"/>
    </location>
</feature>
<dbReference type="GO" id="GO:0004843">
    <property type="term" value="F:cysteine-type deubiquitinase activity"/>
    <property type="evidence" value="ECO:0007669"/>
    <property type="project" value="UniProtKB-EC"/>
</dbReference>
<feature type="compositionally biased region" description="Polar residues" evidence="8">
    <location>
        <begin position="878"/>
        <end position="888"/>
    </location>
</feature>
<name>A0A1D3D5R4_9EIME</name>
<keyword evidence="7" id="KW-0788">Thiol protease</keyword>
<dbReference type="AlphaFoldDB" id="A0A1D3D5R4"/>
<evidence type="ECO:0000256" key="5">
    <source>
        <dbReference type="ARBA" id="ARBA00022786"/>
    </source>
</evidence>
<dbReference type="EC" id="3.4.19.12" evidence="3"/>
<dbReference type="GO" id="GO:0005829">
    <property type="term" value="C:cytosol"/>
    <property type="evidence" value="ECO:0007669"/>
    <property type="project" value="TreeGrafter"/>
</dbReference>
<dbReference type="EMBL" id="JROU02000612">
    <property type="protein sequence ID" value="OEH78803.1"/>
    <property type="molecule type" value="Genomic_DNA"/>
</dbReference>
<dbReference type="InterPro" id="IPR018200">
    <property type="entry name" value="USP_CS"/>
</dbReference>
<proteinExistence type="inferred from homology"/>
<dbReference type="PROSITE" id="PS00973">
    <property type="entry name" value="USP_2"/>
    <property type="match status" value="1"/>
</dbReference>
<dbReference type="VEuPathDB" id="ToxoDB:LOC34618229"/>
<organism evidence="10 11">
    <name type="scientific">Cyclospora cayetanensis</name>
    <dbReference type="NCBI Taxonomy" id="88456"/>
    <lineage>
        <taxon>Eukaryota</taxon>
        <taxon>Sar</taxon>
        <taxon>Alveolata</taxon>
        <taxon>Apicomplexa</taxon>
        <taxon>Conoidasida</taxon>
        <taxon>Coccidia</taxon>
        <taxon>Eucoccidiorida</taxon>
        <taxon>Eimeriorina</taxon>
        <taxon>Eimeriidae</taxon>
        <taxon>Cyclospora</taxon>
    </lineage>
</organism>
<dbReference type="SUPFAM" id="SSF54001">
    <property type="entry name" value="Cysteine proteinases"/>
    <property type="match status" value="1"/>
</dbReference>
<evidence type="ECO:0000313" key="11">
    <source>
        <dbReference type="Proteomes" id="UP000095192"/>
    </source>
</evidence>
<feature type="region of interest" description="Disordered" evidence="8">
    <location>
        <begin position="529"/>
        <end position="571"/>
    </location>
</feature>
<evidence type="ECO:0000256" key="8">
    <source>
        <dbReference type="SAM" id="MobiDB-lite"/>
    </source>
</evidence>
<dbReference type="GO" id="GO:0016579">
    <property type="term" value="P:protein deubiquitination"/>
    <property type="evidence" value="ECO:0007669"/>
    <property type="project" value="InterPro"/>
</dbReference>
<evidence type="ECO:0000259" key="9">
    <source>
        <dbReference type="PROSITE" id="PS50235"/>
    </source>
</evidence>
<dbReference type="GO" id="GO:0005634">
    <property type="term" value="C:nucleus"/>
    <property type="evidence" value="ECO:0007669"/>
    <property type="project" value="TreeGrafter"/>
</dbReference>
<dbReference type="InParanoid" id="A0A1D3D5R4"/>
<feature type="region of interest" description="Disordered" evidence="8">
    <location>
        <begin position="142"/>
        <end position="163"/>
    </location>
</feature>
<evidence type="ECO:0000256" key="3">
    <source>
        <dbReference type="ARBA" id="ARBA00012759"/>
    </source>
</evidence>
<feature type="compositionally biased region" description="Polar residues" evidence="8">
    <location>
        <begin position="542"/>
        <end position="555"/>
    </location>
</feature>
<dbReference type="PANTHER" id="PTHR24006">
    <property type="entry name" value="UBIQUITIN CARBOXYL-TERMINAL HYDROLASE"/>
    <property type="match status" value="1"/>
</dbReference>
<dbReference type="InterPro" id="IPR038765">
    <property type="entry name" value="Papain-like_cys_pep_sf"/>
</dbReference>
<sequence length="979" mass="105964">MVYRLKQSSPSWATNVDCAPPELDAGPPAVAPACARGPAVASRTAATSGSQGSGFLQRRVSQRWRLVGNRGGRHTHQHQSQQDQAAKFSESSCVLQQKEYLVTSSVCPVNASPIDGIEGVDTTKEPSREPLHSRQPATLKLHRSGGAGVDSSTAGNGPMQGESVNTALQPAAKWKAGPPWDVGTPQVVDLEGAAGSCGGDVGANSRIAPRADCVNPNSTRSISSICRRTRWKSLPLGLPCVLPGQPPLDGSRSASEPVKLGSTYSHRSCSKSIGGSKSSSKYRAFEQLHLIMWNHPLPADEQNDVATSCSHSSSTEISLRKGRRVASRLQRMASSMGCFGEAALRRIEPQRGGSPVVTSAEHKAWRKQLESFAEDGSFFPRGLTNLKNTCFLNAALQALAGIPSFVSTLQEGLPPEPGYSGAFWGPQRLINEEFDGVHEETSAVAAAGCSSTTATPPNEDATGQQQQQELQRRQILRQLRLQQQRRRQQPQNLTTLDENQRRLLLREFFTLLCRLTCCPNVRPVDRGVDPHEGLAARRPRHSNSQATCRTEASPHQQQQTAATQPGSIRPERLRRALVAPLEGLLLKDCSLQQQQDCHEFLRGLIDIVHEILKTCRWEREEAAAEQLLQLQAEVSFSALRSCSPSVSDSPLAPFEDKDNQQQEQLPPTGSSVSATAASSLSSLICPLQSSLSGPPVVQALKGLPSVGSQLETSGDKGTGELAERSNNDEGGLDLAEKKWKEYLEDQASPMSDFFAGQIKRFSAVGQKRRSKVEFPLENLSIQLSRGSASFRLIAVIEHKGSSCHTGHYVAYVRRKRFQFPQSTPSKMHSQALGAQGASPRGLWASGGSSLRPDTPRNSACSPSELLKRIGLFSRSNSSLQSPIVSQPNSPSTSTPSACGSPYHSGAQRPHGVSTQETLPPTRLHRYGGVNQGSIDDASEWFRFDDGLVLPVSELEVLAAEAYCLFYYKTDLAASPQLRI</sequence>
<dbReference type="CDD" id="cd02257">
    <property type="entry name" value="Peptidase_C19"/>
    <property type="match status" value="1"/>
</dbReference>
<dbReference type="GO" id="GO:0006508">
    <property type="term" value="P:proteolysis"/>
    <property type="evidence" value="ECO:0007669"/>
    <property type="project" value="UniProtKB-KW"/>
</dbReference>
<feature type="region of interest" description="Disordered" evidence="8">
    <location>
        <begin position="647"/>
        <end position="673"/>
    </location>
</feature>
<dbReference type="InterPro" id="IPR050164">
    <property type="entry name" value="Peptidase_C19"/>
</dbReference>
<keyword evidence="11" id="KW-1185">Reference proteome</keyword>
<comment type="caution">
    <text evidence="10">The sequence shown here is derived from an EMBL/GenBank/DDBJ whole genome shotgun (WGS) entry which is preliminary data.</text>
</comment>
<dbReference type="InterPro" id="IPR028889">
    <property type="entry name" value="USP"/>
</dbReference>
<evidence type="ECO:0000256" key="2">
    <source>
        <dbReference type="ARBA" id="ARBA00009085"/>
    </source>
</evidence>
<comment type="catalytic activity">
    <reaction evidence="1">
        <text>Thiol-dependent hydrolysis of ester, thioester, amide, peptide and isopeptide bonds formed by the C-terminal Gly of ubiquitin (a 76-residue protein attached to proteins as an intracellular targeting signal).</text>
        <dbReference type="EC" id="3.4.19.12"/>
    </reaction>
</comment>
<feature type="region of interest" description="Disordered" evidence="8">
    <location>
        <begin position="449"/>
        <end position="470"/>
    </location>
</feature>
<evidence type="ECO:0000256" key="6">
    <source>
        <dbReference type="ARBA" id="ARBA00022801"/>
    </source>
</evidence>
<dbReference type="Proteomes" id="UP000095192">
    <property type="component" value="Unassembled WGS sequence"/>
</dbReference>
<evidence type="ECO:0000256" key="7">
    <source>
        <dbReference type="ARBA" id="ARBA00022807"/>
    </source>
</evidence>
<comment type="similarity">
    <text evidence="2">Belongs to the peptidase C19 family.</text>
</comment>
<dbReference type="PANTHER" id="PTHR24006:SF758">
    <property type="entry name" value="UBIQUITIN CARBOXYL-TERMINAL HYDROLASE 36"/>
    <property type="match status" value="1"/>
</dbReference>
<evidence type="ECO:0000313" key="10">
    <source>
        <dbReference type="EMBL" id="OEH78803.1"/>
    </source>
</evidence>
<evidence type="ECO:0000256" key="4">
    <source>
        <dbReference type="ARBA" id="ARBA00022670"/>
    </source>
</evidence>
<evidence type="ECO:0000256" key="1">
    <source>
        <dbReference type="ARBA" id="ARBA00000707"/>
    </source>
</evidence>
<keyword evidence="5" id="KW-0833">Ubl conjugation pathway</keyword>
<dbReference type="VEuPathDB" id="ToxoDB:cyc_01170"/>
<feature type="region of interest" description="Disordered" evidence="8">
    <location>
        <begin position="878"/>
        <end position="929"/>
    </location>
</feature>
<dbReference type="Pfam" id="PF00443">
    <property type="entry name" value="UCH"/>
    <property type="match status" value="1"/>
</dbReference>
<keyword evidence="4" id="KW-0645">Protease</keyword>
<feature type="region of interest" description="Disordered" evidence="8">
    <location>
        <begin position="821"/>
        <end position="860"/>
    </location>
</feature>
<protein>
    <recommendedName>
        <fullName evidence="3">ubiquitinyl hydrolase 1</fullName>
        <ecNumber evidence="3">3.4.19.12</ecNumber>
    </recommendedName>
</protein>
<dbReference type="PROSITE" id="PS50235">
    <property type="entry name" value="USP_3"/>
    <property type="match status" value="1"/>
</dbReference>
<accession>A0A1D3D5R4</accession>
<keyword evidence="6" id="KW-0378">Hydrolase</keyword>
<feature type="compositionally biased region" description="Basic and acidic residues" evidence="8">
    <location>
        <begin position="713"/>
        <end position="727"/>
    </location>
</feature>
<gene>
    <name evidence="10" type="ORF">cyc_01170</name>
</gene>
<feature type="domain" description="USP" evidence="9">
    <location>
        <begin position="381"/>
        <end position="969"/>
    </location>
</feature>
<dbReference type="InterPro" id="IPR001394">
    <property type="entry name" value="Peptidase_C19_UCH"/>
</dbReference>